<feature type="transmembrane region" description="Helical" evidence="1">
    <location>
        <begin position="108"/>
        <end position="129"/>
    </location>
</feature>
<sequence length="172" mass="19371">MCVDKMQTGTVPDDYDVFTLHHLGAVSTYCLALLFGTGVGTHGGFFFVLDCIIAFIAPATAQHMNYRLVSESSWCNVYPAFLLLNFSLVIATRVAVMCNVNRGRSTIVGWVVFVCVLFCFVMYGIGFIMNSYSFVPSKRLFTFWREGNGIRHYDFNYYTAEGEVWEGLRLAA</sequence>
<evidence type="ECO:0000313" key="3">
    <source>
        <dbReference type="Proteomes" id="UP001162640"/>
    </source>
</evidence>
<dbReference type="EMBL" id="BLQM01000221">
    <property type="protein sequence ID" value="GMH76480.1"/>
    <property type="molecule type" value="Genomic_DNA"/>
</dbReference>
<gene>
    <name evidence="2" type="ORF">TL16_g07101</name>
</gene>
<accession>A0A9W7AYZ1</accession>
<feature type="transmembrane region" description="Helical" evidence="1">
    <location>
        <begin position="77"/>
        <end position="96"/>
    </location>
</feature>
<keyword evidence="1" id="KW-1133">Transmembrane helix</keyword>
<keyword evidence="1" id="KW-0472">Membrane</keyword>
<dbReference type="Proteomes" id="UP001162640">
    <property type="component" value="Unassembled WGS sequence"/>
</dbReference>
<evidence type="ECO:0000256" key="1">
    <source>
        <dbReference type="SAM" id="Phobius"/>
    </source>
</evidence>
<keyword evidence="1" id="KW-0812">Transmembrane</keyword>
<organism evidence="2 3">
    <name type="scientific">Triparma laevis f. inornata</name>
    <dbReference type="NCBI Taxonomy" id="1714386"/>
    <lineage>
        <taxon>Eukaryota</taxon>
        <taxon>Sar</taxon>
        <taxon>Stramenopiles</taxon>
        <taxon>Ochrophyta</taxon>
        <taxon>Bolidophyceae</taxon>
        <taxon>Parmales</taxon>
        <taxon>Triparmaceae</taxon>
        <taxon>Triparma</taxon>
    </lineage>
</organism>
<dbReference type="AlphaFoldDB" id="A0A9W7AYZ1"/>
<protein>
    <submittedName>
        <fullName evidence="2">Uncharacterized protein</fullName>
    </submittedName>
</protein>
<evidence type="ECO:0000313" key="2">
    <source>
        <dbReference type="EMBL" id="GMH76480.1"/>
    </source>
</evidence>
<reference evidence="3" key="1">
    <citation type="journal article" date="2023" name="Commun. Biol.">
        <title>Genome analysis of Parmales, the sister group of diatoms, reveals the evolutionary specialization of diatoms from phago-mixotrophs to photoautotrophs.</title>
        <authorList>
            <person name="Ban H."/>
            <person name="Sato S."/>
            <person name="Yoshikawa S."/>
            <person name="Yamada K."/>
            <person name="Nakamura Y."/>
            <person name="Ichinomiya M."/>
            <person name="Sato N."/>
            <person name="Blanc-Mathieu R."/>
            <person name="Endo H."/>
            <person name="Kuwata A."/>
            <person name="Ogata H."/>
        </authorList>
    </citation>
    <scope>NUCLEOTIDE SEQUENCE [LARGE SCALE GENOMIC DNA]</scope>
</reference>
<name>A0A9W7AYZ1_9STRA</name>
<comment type="caution">
    <text evidence="2">The sequence shown here is derived from an EMBL/GenBank/DDBJ whole genome shotgun (WGS) entry which is preliminary data.</text>
</comment>
<proteinExistence type="predicted"/>
<feature type="transmembrane region" description="Helical" evidence="1">
    <location>
        <begin position="29"/>
        <end position="57"/>
    </location>
</feature>